<dbReference type="PRINTS" id="PR00455">
    <property type="entry name" value="HTHTETR"/>
</dbReference>
<dbReference type="SUPFAM" id="SSF46689">
    <property type="entry name" value="Homeodomain-like"/>
    <property type="match status" value="1"/>
</dbReference>
<evidence type="ECO:0000313" key="5">
    <source>
        <dbReference type="EMBL" id="RHW26516.1"/>
    </source>
</evidence>
<evidence type="ECO:0000313" key="6">
    <source>
        <dbReference type="Proteomes" id="UP000283644"/>
    </source>
</evidence>
<dbReference type="InterPro" id="IPR009057">
    <property type="entry name" value="Homeodomain-like_sf"/>
</dbReference>
<reference evidence="5 6" key="1">
    <citation type="submission" date="2018-09" db="EMBL/GenBank/DDBJ databases">
        <title>Genome sequencing of Nocardioides immobilis CCTCC AB 2017083 for comparison to Nocardioides silvaticus.</title>
        <authorList>
            <person name="Li C."/>
            <person name="Wang G."/>
        </authorList>
    </citation>
    <scope>NUCLEOTIDE SEQUENCE [LARGE SCALE GENOMIC DNA]</scope>
    <source>
        <strain evidence="5 6">CCTCC AB 2017083</strain>
    </source>
</reference>
<dbReference type="GO" id="GO:0003700">
    <property type="term" value="F:DNA-binding transcription factor activity"/>
    <property type="evidence" value="ECO:0007669"/>
    <property type="project" value="TreeGrafter"/>
</dbReference>
<dbReference type="InterPro" id="IPR050109">
    <property type="entry name" value="HTH-type_TetR-like_transc_reg"/>
</dbReference>
<organism evidence="5 6">
    <name type="scientific">Nocardioides immobilis</name>
    <dbReference type="NCBI Taxonomy" id="2049295"/>
    <lineage>
        <taxon>Bacteria</taxon>
        <taxon>Bacillati</taxon>
        <taxon>Actinomycetota</taxon>
        <taxon>Actinomycetes</taxon>
        <taxon>Propionibacteriales</taxon>
        <taxon>Nocardioidaceae</taxon>
        <taxon>Nocardioides</taxon>
    </lineage>
</organism>
<keyword evidence="6" id="KW-1185">Reference proteome</keyword>
<accession>A0A417Y1N9</accession>
<dbReference type="PROSITE" id="PS01081">
    <property type="entry name" value="HTH_TETR_1"/>
    <property type="match status" value="1"/>
</dbReference>
<dbReference type="InterPro" id="IPR036271">
    <property type="entry name" value="Tet_transcr_reg_TetR-rel_C_sf"/>
</dbReference>
<proteinExistence type="predicted"/>
<evidence type="ECO:0000256" key="2">
    <source>
        <dbReference type="PROSITE-ProRule" id="PRU00335"/>
    </source>
</evidence>
<dbReference type="Gene3D" id="1.10.357.10">
    <property type="entry name" value="Tetracycline Repressor, domain 2"/>
    <property type="match status" value="1"/>
</dbReference>
<name>A0A417Y1N9_9ACTN</name>
<dbReference type="InterPro" id="IPR023772">
    <property type="entry name" value="DNA-bd_HTH_TetR-type_CS"/>
</dbReference>
<dbReference type="GO" id="GO:0000976">
    <property type="term" value="F:transcription cis-regulatory region binding"/>
    <property type="evidence" value="ECO:0007669"/>
    <property type="project" value="TreeGrafter"/>
</dbReference>
<dbReference type="AlphaFoldDB" id="A0A417Y1N9"/>
<gene>
    <name evidence="5" type="ORF">D0Z08_14415</name>
</gene>
<dbReference type="OrthoDB" id="116659at2"/>
<dbReference type="SUPFAM" id="SSF48498">
    <property type="entry name" value="Tetracyclin repressor-like, C-terminal domain"/>
    <property type="match status" value="1"/>
</dbReference>
<evidence type="ECO:0000256" key="1">
    <source>
        <dbReference type="ARBA" id="ARBA00023125"/>
    </source>
</evidence>
<keyword evidence="1 2" id="KW-0238">DNA-binding</keyword>
<dbReference type="PANTHER" id="PTHR30055:SF146">
    <property type="entry name" value="HTH-TYPE TRANSCRIPTIONAL DUAL REGULATOR CECR"/>
    <property type="match status" value="1"/>
</dbReference>
<protein>
    <submittedName>
        <fullName evidence="5">TetR/AcrR family transcriptional regulator</fullName>
    </submittedName>
</protein>
<dbReference type="InterPro" id="IPR001647">
    <property type="entry name" value="HTH_TetR"/>
</dbReference>
<feature type="DNA-binding region" description="H-T-H motif" evidence="2">
    <location>
        <begin position="43"/>
        <end position="62"/>
    </location>
</feature>
<dbReference type="InterPro" id="IPR041673">
    <property type="entry name" value="TetR_C_23"/>
</dbReference>
<dbReference type="EMBL" id="QXGH01000017">
    <property type="protein sequence ID" value="RHW26516.1"/>
    <property type="molecule type" value="Genomic_DNA"/>
</dbReference>
<evidence type="ECO:0000256" key="3">
    <source>
        <dbReference type="SAM" id="MobiDB-lite"/>
    </source>
</evidence>
<comment type="caution">
    <text evidence="5">The sequence shown here is derived from an EMBL/GenBank/DDBJ whole genome shotgun (WGS) entry which is preliminary data.</text>
</comment>
<sequence length="235" mass="25366">MVTLATVTAPPPDPTTSKAQQTRAAIVAAATKLFRTGGYDATTMRAVAKEAGVSVGNAYYYFGSKEHLVLAFYDEIFAAHLAGCERVLATETGFVERLSAVLEIWIDVAESSHEFAGKFFKHAAEPTSPLSVFSPESAPTRDGAIALMRRVVAGSDLKVAPALREELPLLLWLVQMGMVLFWVYDASPGRTRTRQLVRQAVPILDKLLRATRIPGVRGIADDVVALVKSLVPPTA</sequence>
<evidence type="ECO:0000259" key="4">
    <source>
        <dbReference type="PROSITE" id="PS50977"/>
    </source>
</evidence>
<feature type="domain" description="HTH tetR-type" evidence="4">
    <location>
        <begin position="20"/>
        <end position="80"/>
    </location>
</feature>
<dbReference type="Pfam" id="PF17931">
    <property type="entry name" value="TetR_C_23"/>
    <property type="match status" value="1"/>
</dbReference>
<feature type="region of interest" description="Disordered" evidence="3">
    <location>
        <begin position="1"/>
        <end position="21"/>
    </location>
</feature>
<dbReference type="Pfam" id="PF00440">
    <property type="entry name" value="TetR_N"/>
    <property type="match status" value="1"/>
</dbReference>
<dbReference type="Proteomes" id="UP000283644">
    <property type="component" value="Unassembled WGS sequence"/>
</dbReference>
<dbReference type="PROSITE" id="PS50977">
    <property type="entry name" value="HTH_TETR_2"/>
    <property type="match status" value="1"/>
</dbReference>
<dbReference type="PANTHER" id="PTHR30055">
    <property type="entry name" value="HTH-TYPE TRANSCRIPTIONAL REGULATOR RUTR"/>
    <property type="match status" value="1"/>
</dbReference>